<sequence>MTQPSDLSPPDDWSSSEQRLWTAFREGALLDLEGPSPVTGSPGSEYWGPERIIRAEVISHLLIHGPEQFPGKPARLMLKGARVSGWIDVGCAELKSFNFSECVFDRAPFLNDATAQFIGFTNCLLPGLDAQRIRCSGPAWLSGNRVLGPVHMQDGEIGGDLLLTGSTIDAGQAKWAIGLDGTHVASDLDMCAVHVTGMFSMDTVRIDGDLLLNNAKLVQPGQWALYAPKLAVGASLIGHTGVQVTGGVFLEGSTFEGNVMLNRLEVSRPLEIALALDHSRVALAFKCDDARIRGTVRFHQMVVGCQISLERAKVGDIKKGEEAVRADHLQVEGSALFADLDLAGPLNLHGARIDCNLSIAGAKLSASGTAAALNADRARVGNHLIARNCASDGAVILTAIQIDGNTNFIDATIVNGSATALDLRRAVLRGSLEATGSFTAVGSVKLTNATVAVDLRLTDATLKNPRGRALAASGLHVTGDLIADRCVVEGLVDLAGSVLDGDLRLVDATLTGLSADESSRGSAVDTKGEWRGLAVRCTGSRIGGDIDLRGANLKRELVIDSVTVGRTVHLEGTHLATEGPSALRADGFTADTLVLKPAVQPVHAISLASANVQELTDGATSWPVAAAINISGFHYERLHSEVPVAERLVWLERATPTYAAGPYEELAACLDLAGRDGDARAVRLASIRRAHQSKNLIIRLWGGLQDAVIGYGYAPSRALAIFGLLLVGASLWFSIGVDGCLPASPGLCPVKADEHPSWDPWLYSLDLLIPLVDLGHEKAWDPLGVSKLVTMVLVMSGWVLTTTVIAAASRTLRRA</sequence>
<protein>
    <recommendedName>
        <fullName evidence="4">Oxidoreductase</fullName>
    </recommendedName>
</protein>
<organism evidence="2 3">
    <name type="scientific">Nonomuraea roseola</name>
    <dbReference type="NCBI Taxonomy" id="46179"/>
    <lineage>
        <taxon>Bacteria</taxon>
        <taxon>Bacillati</taxon>
        <taxon>Actinomycetota</taxon>
        <taxon>Actinomycetes</taxon>
        <taxon>Streptosporangiales</taxon>
        <taxon>Streptosporangiaceae</taxon>
        <taxon>Nonomuraea</taxon>
    </lineage>
</organism>
<keyword evidence="1" id="KW-0812">Transmembrane</keyword>
<dbReference type="RefSeq" id="WP_346127429.1">
    <property type="nucleotide sequence ID" value="NZ_BAAAXC010000015.1"/>
</dbReference>
<keyword evidence="1" id="KW-1133">Transmembrane helix</keyword>
<evidence type="ECO:0000256" key="1">
    <source>
        <dbReference type="SAM" id="Phobius"/>
    </source>
</evidence>
<keyword evidence="3" id="KW-1185">Reference proteome</keyword>
<accession>A0ABV5PW37</accession>
<feature type="transmembrane region" description="Helical" evidence="1">
    <location>
        <begin position="788"/>
        <end position="808"/>
    </location>
</feature>
<gene>
    <name evidence="2" type="ORF">ACFFRN_12455</name>
</gene>
<keyword evidence="1" id="KW-0472">Membrane</keyword>
<proteinExistence type="predicted"/>
<name>A0ABV5PW37_9ACTN</name>
<reference evidence="2 3" key="1">
    <citation type="submission" date="2024-09" db="EMBL/GenBank/DDBJ databases">
        <authorList>
            <person name="Sun Q."/>
            <person name="Mori K."/>
        </authorList>
    </citation>
    <scope>NUCLEOTIDE SEQUENCE [LARGE SCALE GENOMIC DNA]</scope>
    <source>
        <strain evidence="2 3">JCM 3323</strain>
    </source>
</reference>
<comment type="caution">
    <text evidence="2">The sequence shown here is derived from an EMBL/GenBank/DDBJ whole genome shotgun (WGS) entry which is preliminary data.</text>
</comment>
<evidence type="ECO:0000313" key="3">
    <source>
        <dbReference type="Proteomes" id="UP001589646"/>
    </source>
</evidence>
<evidence type="ECO:0000313" key="2">
    <source>
        <dbReference type="EMBL" id="MFB9527425.1"/>
    </source>
</evidence>
<dbReference type="Proteomes" id="UP001589646">
    <property type="component" value="Unassembled WGS sequence"/>
</dbReference>
<evidence type="ECO:0008006" key="4">
    <source>
        <dbReference type="Google" id="ProtNLM"/>
    </source>
</evidence>
<dbReference type="EMBL" id="JBHMCE010000004">
    <property type="protein sequence ID" value="MFB9527425.1"/>
    <property type="molecule type" value="Genomic_DNA"/>
</dbReference>